<comment type="caution">
    <text evidence="1">The sequence shown here is derived from an EMBL/GenBank/DDBJ whole genome shotgun (WGS) entry which is preliminary data.</text>
</comment>
<gene>
    <name evidence="1" type="ORF">QE412_002602</name>
</gene>
<protein>
    <submittedName>
        <fullName evidence="1">Galactose mutarotase-like enzyme</fullName>
    </submittedName>
</protein>
<name>A0ABU0TWJ3_MICTR</name>
<reference evidence="1 2" key="1">
    <citation type="submission" date="2023-07" db="EMBL/GenBank/DDBJ databases">
        <title>Functional and genomic diversity of the sorghum phyllosphere microbiome.</title>
        <authorList>
            <person name="Shade A."/>
        </authorList>
    </citation>
    <scope>NUCLEOTIDE SEQUENCE [LARGE SCALE GENOMIC DNA]</scope>
    <source>
        <strain evidence="1 2">SORGH_AS_1207</strain>
    </source>
</reference>
<organism evidence="1 2">
    <name type="scientific">Microbacterium trichothecenolyticum</name>
    <name type="common">Aureobacterium trichothecenolyticum</name>
    <dbReference type="NCBI Taxonomy" id="69370"/>
    <lineage>
        <taxon>Bacteria</taxon>
        <taxon>Bacillati</taxon>
        <taxon>Actinomycetota</taxon>
        <taxon>Actinomycetes</taxon>
        <taxon>Micrococcales</taxon>
        <taxon>Microbacteriaceae</taxon>
        <taxon>Microbacterium</taxon>
    </lineage>
</organism>
<dbReference type="SUPFAM" id="SSF74650">
    <property type="entry name" value="Galactose mutarotase-like"/>
    <property type="match status" value="1"/>
</dbReference>
<evidence type="ECO:0000313" key="1">
    <source>
        <dbReference type="EMBL" id="MDQ1124029.1"/>
    </source>
</evidence>
<proteinExistence type="predicted"/>
<dbReference type="InterPro" id="IPR014718">
    <property type="entry name" value="GH-type_carb-bd"/>
</dbReference>
<keyword evidence="2" id="KW-1185">Reference proteome</keyword>
<accession>A0ABU0TWJ3</accession>
<dbReference type="Gene3D" id="2.70.98.10">
    <property type="match status" value="1"/>
</dbReference>
<dbReference type="Proteomes" id="UP001226691">
    <property type="component" value="Unassembled WGS sequence"/>
</dbReference>
<dbReference type="InterPro" id="IPR011013">
    <property type="entry name" value="Gal_mutarotase_sf_dom"/>
</dbReference>
<evidence type="ECO:0000313" key="2">
    <source>
        <dbReference type="Proteomes" id="UP001226691"/>
    </source>
</evidence>
<dbReference type="EMBL" id="JAUTBF010000001">
    <property type="protein sequence ID" value="MDQ1124029.1"/>
    <property type="molecule type" value="Genomic_DNA"/>
</dbReference>
<sequence length="282" mass="30511">MSERSSFRVLRAGGLQARVEEDGGRISSIRVGRGTRAVELLLRTPWADDPADAWTMPGSADEWHRRYPGGWHLLLPRPLGPATVDGVEQPFHGEAAWRRWSLASRGDEACALSVMLRSVPLRIERDVRLEATGGASRVVVTTTVTNIGGRAVRFGWAEHPAFDATLFSDSCVALAGGPVSIVDRGSGRFDDLDNPAGSAVLTSASTGYEIALEWDATLFARTYVWQERGAVLGFPWHGLVDAVAVEPASQRHDHPTDELGEIALDPGAARQTAVTLTARERP</sequence>
<dbReference type="RefSeq" id="WP_307484405.1">
    <property type="nucleotide sequence ID" value="NZ_JAUTBF010000001.1"/>
</dbReference>